<dbReference type="PANTHER" id="PTHR47723:SF13">
    <property type="entry name" value="PUTATIVE-RELATED"/>
    <property type="match status" value="1"/>
</dbReference>
<dbReference type="InterPro" id="IPR002156">
    <property type="entry name" value="RNaseH_domain"/>
</dbReference>
<evidence type="ECO:0000313" key="3">
    <source>
        <dbReference type="Proteomes" id="UP001152484"/>
    </source>
</evidence>
<dbReference type="AlphaFoldDB" id="A0A9P0YKC7"/>
<keyword evidence="3" id="KW-1185">Reference proteome</keyword>
<dbReference type="Pfam" id="PF13456">
    <property type="entry name" value="RVT_3"/>
    <property type="match status" value="1"/>
</dbReference>
<accession>A0A9P0YKC7</accession>
<dbReference type="Gene3D" id="3.30.420.10">
    <property type="entry name" value="Ribonuclease H-like superfamily/Ribonuclease H"/>
    <property type="match status" value="1"/>
</dbReference>
<proteinExistence type="predicted"/>
<dbReference type="SUPFAM" id="SSF53098">
    <property type="entry name" value="Ribonuclease H-like"/>
    <property type="match status" value="1"/>
</dbReference>
<dbReference type="InterPro" id="IPR036397">
    <property type="entry name" value="RNaseH_sf"/>
</dbReference>
<evidence type="ECO:0000313" key="2">
    <source>
        <dbReference type="EMBL" id="CAH9063024.1"/>
    </source>
</evidence>
<sequence>MAAEGVCSRYNQHQETVLHVLRECPFAITTWERLAYLSADRTNWETPLLPWITHHLKATSNSLLFGVACWSLWKARNEDIFTDIRITPESLAQRIRYWAESIEEALILDQSTHTSLPTKMMVDVSWPPPPPAWVALNSDGSVIPETRRAAAGGLLCDSDGRCLAAYSMNLGFCSITRAEMRAVVQGLHFAWEFGYRMDRVQLDSQVAIQLLMEEGERAHQHSSEVAQFRELLNRNWTVRVEHVYREGNRAADFLASLGHTLPIGVHSISNVDSRLSLHILYDLLGISQPRLIINTPSVPVISSKFDLAHKFRK</sequence>
<dbReference type="GO" id="GO:0003676">
    <property type="term" value="F:nucleic acid binding"/>
    <property type="evidence" value="ECO:0007669"/>
    <property type="project" value="InterPro"/>
</dbReference>
<dbReference type="InterPro" id="IPR053151">
    <property type="entry name" value="RNase_H-like"/>
</dbReference>
<feature type="domain" description="RNase H type-1" evidence="1">
    <location>
        <begin position="130"/>
        <end position="260"/>
    </location>
</feature>
<dbReference type="InterPro" id="IPR012337">
    <property type="entry name" value="RNaseH-like_sf"/>
</dbReference>
<dbReference type="CDD" id="cd06222">
    <property type="entry name" value="RNase_H_like"/>
    <property type="match status" value="1"/>
</dbReference>
<comment type="caution">
    <text evidence="2">The sequence shown here is derived from an EMBL/GenBank/DDBJ whole genome shotgun (WGS) entry which is preliminary data.</text>
</comment>
<name>A0A9P0YKC7_CUSEU</name>
<gene>
    <name evidence="2" type="ORF">CEURO_LOCUS1996</name>
</gene>
<reference evidence="2" key="1">
    <citation type="submission" date="2022-07" db="EMBL/GenBank/DDBJ databases">
        <authorList>
            <person name="Macas J."/>
            <person name="Novak P."/>
            <person name="Neumann P."/>
        </authorList>
    </citation>
    <scope>NUCLEOTIDE SEQUENCE</scope>
</reference>
<dbReference type="InterPro" id="IPR044730">
    <property type="entry name" value="RNase_H-like_dom_plant"/>
</dbReference>
<evidence type="ECO:0000259" key="1">
    <source>
        <dbReference type="PROSITE" id="PS50879"/>
    </source>
</evidence>
<dbReference type="PANTHER" id="PTHR47723">
    <property type="entry name" value="OS05G0353850 PROTEIN"/>
    <property type="match status" value="1"/>
</dbReference>
<dbReference type="Proteomes" id="UP001152484">
    <property type="component" value="Unassembled WGS sequence"/>
</dbReference>
<organism evidence="2 3">
    <name type="scientific">Cuscuta europaea</name>
    <name type="common">European dodder</name>
    <dbReference type="NCBI Taxonomy" id="41803"/>
    <lineage>
        <taxon>Eukaryota</taxon>
        <taxon>Viridiplantae</taxon>
        <taxon>Streptophyta</taxon>
        <taxon>Embryophyta</taxon>
        <taxon>Tracheophyta</taxon>
        <taxon>Spermatophyta</taxon>
        <taxon>Magnoliopsida</taxon>
        <taxon>eudicotyledons</taxon>
        <taxon>Gunneridae</taxon>
        <taxon>Pentapetalae</taxon>
        <taxon>asterids</taxon>
        <taxon>lamiids</taxon>
        <taxon>Solanales</taxon>
        <taxon>Convolvulaceae</taxon>
        <taxon>Cuscuteae</taxon>
        <taxon>Cuscuta</taxon>
        <taxon>Cuscuta subgen. Cuscuta</taxon>
    </lineage>
</organism>
<dbReference type="EMBL" id="CAMAPE010000004">
    <property type="protein sequence ID" value="CAH9063024.1"/>
    <property type="molecule type" value="Genomic_DNA"/>
</dbReference>
<protein>
    <recommendedName>
        <fullName evidence="1">RNase H type-1 domain-containing protein</fullName>
    </recommendedName>
</protein>
<dbReference type="PROSITE" id="PS50879">
    <property type="entry name" value="RNASE_H_1"/>
    <property type="match status" value="1"/>
</dbReference>
<dbReference type="OrthoDB" id="1436468at2759"/>
<dbReference type="GO" id="GO:0004523">
    <property type="term" value="F:RNA-DNA hybrid ribonuclease activity"/>
    <property type="evidence" value="ECO:0007669"/>
    <property type="project" value="InterPro"/>
</dbReference>